<evidence type="ECO:0000259" key="2">
    <source>
        <dbReference type="PROSITE" id="PS01179"/>
    </source>
</evidence>
<evidence type="ECO:0000313" key="3">
    <source>
        <dbReference type="Proteomes" id="UP000694888"/>
    </source>
</evidence>
<feature type="compositionally biased region" description="Low complexity" evidence="1">
    <location>
        <begin position="41"/>
        <end position="51"/>
    </location>
</feature>
<sequence length="307" mass="31594">MAGGQKKPAALHMDFYSDSDSSRGNLSINEEATGGGGSGSGQTLASSSGQSYQDVFSQARQQQTASPTAGPGRRRHGSNTDENSPGGAANKTSTQGSEVSLGRLRHPSGDGEDAGQSGGGSGMPGAPPHTANRIMVLQISQQDISLICLEKKTPILERYFKDISFVSQGSHKQEVFGIVVRESSSMFICYLVKCLTDSVVSEIMSTLQTAFTAAYSKTGSTAGGGAGGGTGGSSGTAGNTPVTPTTPGTAPNELCTSCPLHQLHRLCQEITTDSSTKDGHTCPDDGTKITNCDYSENGTSLQINASL</sequence>
<dbReference type="Pfam" id="PF00640">
    <property type="entry name" value="PID"/>
    <property type="match status" value="1"/>
</dbReference>
<evidence type="ECO:0000256" key="1">
    <source>
        <dbReference type="SAM" id="MobiDB-lite"/>
    </source>
</evidence>
<dbReference type="InterPro" id="IPR011993">
    <property type="entry name" value="PH-like_dom_sf"/>
</dbReference>
<organism evidence="3 4">
    <name type="scientific">Aplysia californica</name>
    <name type="common">California sea hare</name>
    <dbReference type="NCBI Taxonomy" id="6500"/>
    <lineage>
        <taxon>Eukaryota</taxon>
        <taxon>Metazoa</taxon>
        <taxon>Spiralia</taxon>
        <taxon>Lophotrochozoa</taxon>
        <taxon>Mollusca</taxon>
        <taxon>Gastropoda</taxon>
        <taxon>Heterobranchia</taxon>
        <taxon>Euthyneura</taxon>
        <taxon>Tectipleura</taxon>
        <taxon>Aplysiida</taxon>
        <taxon>Aplysioidea</taxon>
        <taxon>Aplysiidae</taxon>
        <taxon>Aplysia</taxon>
    </lineage>
</organism>
<dbReference type="PROSITE" id="PS01179">
    <property type="entry name" value="PID"/>
    <property type="match status" value="1"/>
</dbReference>
<feature type="domain" description="PID" evidence="2">
    <location>
        <begin position="137"/>
        <end position="217"/>
    </location>
</feature>
<feature type="region of interest" description="Disordered" evidence="1">
    <location>
        <begin position="222"/>
        <end position="248"/>
    </location>
</feature>
<dbReference type="SUPFAM" id="SSF50729">
    <property type="entry name" value="PH domain-like"/>
    <property type="match status" value="1"/>
</dbReference>
<reference evidence="4" key="1">
    <citation type="submission" date="2025-08" db="UniProtKB">
        <authorList>
            <consortium name="RefSeq"/>
        </authorList>
    </citation>
    <scope>IDENTIFICATION</scope>
</reference>
<protein>
    <submittedName>
        <fullName evidence="4">TBC1 domain family member 1</fullName>
    </submittedName>
</protein>
<feature type="compositionally biased region" description="Polar residues" evidence="1">
    <location>
        <begin position="52"/>
        <end position="67"/>
    </location>
</feature>
<dbReference type="Gene3D" id="2.30.29.30">
    <property type="entry name" value="Pleckstrin-homology domain (PH domain)/Phosphotyrosine-binding domain (PTB)"/>
    <property type="match status" value="1"/>
</dbReference>
<keyword evidence="3" id="KW-1185">Reference proteome</keyword>
<feature type="region of interest" description="Disordered" evidence="1">
    <location>
        <begin position="1"/>
        <end position="130"/>
    </location>
</feature>
<name>A0ABM0K4B6_APLCA</name>
<feature type="compositionally biased region" description="Gly residues" evidence="1">
    <location>
        <begin position="222"/>
        <end position="235"/>
    </location>
</feature>
<evidence type="ECO:0000313" key="4">
    <source>
        <dbReference type="RefSeq" id="XP_005108422.3"/>
    </source>
</evidence>
<dbReference type="Proteomes" id="UP000694888">
    <property type="component" value="Unplaced"/>
</dbReference>
<proteinExistence type="predicted"/>
<dbReference type="SMART" id="SM00462">
    <property type="entry name" value="PTB"/>
    <property type="match status" value="1"/>
</dbReference>
<feature type="compositionally biased region" description="Low complexity" evidence="1">
    <location>
        <begin position="236"/>
        <end position="248"/>
    </location>
</feature>
<dbReference type="RefSeq" id="XP_005108422.3">
    <property type="nucleotide sequence ID" value="XM_005108365.3"/>
</dbReference>
<gene>
    <name evidence="4" type="primary">LOC101860446</name>
</gene>
<dbReference type="InterPro" id="IPR006020">
    <property type="entry name" value="PTB/PI_dom"/>
</dbReference>
<dbReference type="GeneID" id="101860446"/>
<feature type="compositionally biased region" description="Polar residues" evidence="1">
    <location>
        <begin position="18"/>
        <end position="30"/>
    </location>
</feature>
<accession>A0ABM0K4B6</accession>